<dbReference type="InterPro" id="IPR045562">
    <property type="entry name" value="RecG_dom3_C"/>
</dbReference>
<comment type="catalytic activity">
    <reaction evidence="14 15">
        <text>ATP + H2O = ADP + phosphate + H(+)</text>
        <dbReference type="Rhea" id="RHEA:13065"/>
        <dbReference type="ChEBI" id="CHEBI:15377"/>
        <dbReference type="ChEBI" id="CHEBI:15378"/>
        <dbReference type="ChEBI" id="CHEBI:30616"/>
        <dbReference type="ChEBI" id="CHEBI:43474"/>
        <dbReference type="ChEBI" id="CHEBI:456216"/>
        <dbReference type="EC" id="5.6.2.4"/>
    </reaction>
</comment>
<dbReference type="PROSITE" id="PS51192">
    <property type="entry name" value="HELICASE_ATP_BIND_1"/>
    <property type="match status" value="1"/>
</dbReference>
<dbReference type="EMBL" id="JADHSG010000003">
    <property type="protein sequence ID" value="MBL6903239.1"/>
    <property type="molecule type" value="Genomic_DNA"/>
</dbReference>
<gene>
    <name evidence="18" type="primary">recG</name>
    <name evidence="18" type="ORF">ISR29_03455</name>
</gene>
<dbReference type="AlphaFoldDB" id="A0A937M1B9"/>
<dbReference type="GO" id="GO:0005524">
    <property type="term" value="F:ATP binding"/>
    <property type="evidence" value="ECO:0007669"/>
    <property type="project" value="UniProtKB-KW"/>
</dbReference>
<keyword evidence="6 15" id="KW-0347">Helicase</keyword>
<dbReference type="InterPro" id="IPR047112">
    <property type="entry name" value="RecG/Mfd"/>
</dbReference>
<dbReference type="GO" id="GO:0016787">
    <property type="term" value="F:hydrolase activity"/>
    <property type="evidence" value="ECO:0007669"/>
    <property type="project" value="UniProtKB-KW"/>
</dbReference>
<keyword evidence="4 15" id="KW-0227">DNA damage</keyword>
<keyword evidence="9 15" id="KW-0233">DNA recombination</keyword>
<dbReference type="InterPro" id="IPR027417">
    <property type="entry name" value="P-loop_NTPase"/>
</dbReference>
<evidence type="ECO:0000256" key="7">
    <source>
        <dbReference type="ARBA" id="ARBA00022840"/>
    </source>
</evidence>
<keyword evidence="7 15" id="KW-0067">ATP-binding</keyword>
<keyword evidence="5 15" id="KW-0378">Hydrolase</keyword>
<dbReference type="Gene3D" id="2.40.50.140">
    <property type="entry name" value="Nucleic acid-binding proteins"/>
    <property type="match status" value="1"/>
</dbReference>
<dbReference type="CDD" id="cd04488">
    <property type="entry name" value="RecG_wedge_OBF"/>
    <property type="match status" value="1"/>
</dbReference>
<comment type="catalytic activity">
    <reaction evidence="12 15">
        <text>Couples ATP hydrolysis with the unwinding of duplex DNA by translocating in the 3'-5' direction.</text>
        <dbReference type="EC" id="5.6.2.4"/>
    </reaction>
</comment>
<dbReference type="GO" id="GO:0043138">
    <property type="term" value="F:3'-5' DNA helicase activity"/>
    <property type="evidence" value="ECO:0007669"/>
    <property type="project" value="UniProtKB-EC"/>
</dbReference>
<dbReference type="Pfam" id="PF00271">
    <property type="entry name" value="Helicase_C"/>
    <property type="match status" value="1"/>
</dbReference>
<evidence type="ECO:0000256" key="2">
    <source>
        <dbReference type="ARBA" id="ARBA00017846"/>
    </source>
</evidence>
<dbReference type="Gene3D" id="3.40.50.300">
    <property type="entry name" value="P-loop containing nucleotide triphosphate hydrolases"/>
    <property type="match status" value="2"/>
</dbReference>
<dbReference type="GO" id="GO:0006310">
    <property type="term" value="P:DNA recombination"/>
    <property type="evidence" value="ECO:0007669"/>
    <property type="project" value="UniProtKB-UniRule"/>
</dbReference>
<evidence type="ECO:0000259" key="16">
    <source>
        <dbReference type="PROSITE" id="PS51192"/>
    </source>
</evidence>
<evidence type="ECO:0000256" key="1">
    <source>
        <dbReference type="ARBA" id="ARBA00007504"/>
    </source>
</evidence>
<evidence type="ECO:0000256" key="5">
    <source>
        <dbReference type="ARBA" id="ARBA00022801"/>
    </source>
</evidence>
<dbReference type="PANTHER" id="PTHR47964:SF1">
    <property type="entry name" value="ATP-DEPENDENT DNA HELICASE HOMOLOG RECG, CHLOROPLASTIC"/>
    <property type="match status" value="1"/>
</dbReference>
<comment type="caution">
    <text evidence="18">The sequence shown here is derived from an EMBL/GenBank/DDBJ whole genome shotgun (WGS) entry which is preliminary data.</text>
</comment>
<sequence>MANFDLEKISGIGPSIKNKLHSIGVFNSRDLCFHLPVNYQDRTKVIDLGSAEVGKEIFIECKITSCQVLYRPRKMMIIKASDASRSILIRFFYFNPGQAKQFRAKKIIRFYGMLRIGAYGLEMIHPEYQIIDKPDLPTENCLTAVYRTTKGLSQNQLRKFIKNSISSYDGNDEIDLKKYGLVSELSLIDALKNIHFPDKHIAIDDIAPGGQHPARQRLIKEEMIAFQVGMASLKDRQEHLHAAALKNKSSWYKSVLENFPYELTSAQKKVVAEIDIDIAKTAPMMRLVQGDVGSGKTIVAAISAAQSIDNNAQAAFMAPTTLLAEQHYINLKNYFPDFKDSIALLTGSTKLKEKEKIKNGLASGSIKLVVGTHALFQDDVSFLLLGIIIIDEQHRFGVNQRLSLRSKNIKTALIPHQLTLTATPIPRTMAMSVYANMDISIIDELPPGRLPIQTTSLGMKKKDQLIGRIKEACLKGSQIYWVCALIEESELMNANPVEETYEQITKQIPSIKCSFLHGKMKPDEKLNTINKFKNGETQIMVSTTVIEVGVDVPDADIMIIENAERFGLAQLHQLRGRIGRGKKQSHCILLHNESIGDIAYQRMDILKESNDGFYIAEKDLMIRGPGEIMGSQQTGVIPFKYTDLMRDSSFLEETKVIAEKIYKEDKVNSDKLIQRWLSGSIEFADA</sequence>
<evidence type="ECO:0000313" key="19">
    <source>
        <dbReference type="Proteomes" id="UP000705230"/>
    </source>
</evidence>
<dbReference type="SUPFAM" id="SSF50249">
    <property type="entry name" value="Nucleic acid-binding proteins"/>
    <property type="match status" value="1"/>
</dbReference>
<name>A0A937M1B9_9GAMM</name>
<evidence type="ECO:0000256" key="6">
    <source>
        <dbReference type="ARBA" id="ARBA00022806"/>
    </source>
</evidence>
<evidence type="ECO:0000259" key="17">
    <source>
        <dbReference type="PROSITE" id="PS51194"/>
    </source>
</evidence>
<evidence type="ECO:0000256" key="4">
    <source>
        <dbReference type="ARBA" id="ARBA00022763"/>
    </source>
</evidence>
<keyword evidence="3 15" id="KW-0547">Nucleotide-binding</keyword>
<evidence type="ECO:0000256" key="9">
    <source>
        <dbReference type="ARBA" id="ARBA00023172"/>
    </source>
</evidence>
<evidence type="ECO:0000256" key="10">
    <source>
        <dbReference type="ARBA" id="ARBA00023204"/>
    </source>
</evidence>
<dbReference type="InterPro" id="IPR001650">
    <property type="entry name" value="Helicase_C-like"/>
</dbReference>
<dbReference type="CDD" id="cd17992">
    <property type="entry name" value="DEXHc_RecG"/>
    <property type="match status" value="1"/>
</dbReference>
<evidence type="ECO:0000256" key="8">
    <source>
        <dbReference type="ARBA" id="ARBA00023125"/>
    </source>
</evidence>
<dbReference type="Proteomes" id="UP000705230">
    <property type="component" value="Unassembled WGS sequence"/>
</dbReference>
<feature type="domain" description="Helicase ATP-binding" evidence="16">
    <location>
        <begin position="277"/>
        <end position="442"/>
    </location>
</feature>
<dbReference type="Pfam" id="PF19833">
    <property type="entry name" value="RecG_dom3_C"/>
    <property type="match status" value="1"/>
</dbReference>
<dbReference type="SUPFAM" id="SSF52540">
    <property type="entry name" value="P-loop containing nucleoside triphosphate hydrolases"/>
    <property type="match status" value="1"/>
</dbReference>
<dbReference type="NCBIfam" id="TIGR00643">
    <property type="entry name" value="recG"/>
    <property type="match status" value="1"/>
</dbReference>
<dbReference type="NCBIfam" id="NF008163">
    <property type="entry name" value="PRK10917.1-1"/>
    <property type="match status" value="1"/>
</dbReference>
<comment type="similarity">
    <text evidence="1 15">Belongs to the helicase family. RecG subfamily.</text>
</comment>
<dbReference type="InterPro" id="IPR011545">
    <property type="entry name" value="DEAD/DEAH_box_helicase_dom"/>
</dbReference>
<dbReference type="GO" id="GO:0006281">
    <property type="term" value="P:DNA repair"/>
    <property type="evidence" value="ECO:0007669"/>
    <property type="project" value="UniProtKB-UniRule"/>
</dbReference>
<organism evidence="18 19">
    <name type="scientific">SAR86 cluster bacterium</name>
    <dbReference type="NCBI Taxonomy" id="2030880"/>
    <lineage>
        <taxon>Bacteria</taxon>
        <taxon>Pseudomonadati</taxon>
        <taxon>Pseudomonadota</taxon>
        <taxon>Gammaproteobacteria</taxon>
        <taxon>SAR86 cluster</taxon>
    </lineage>
</organism>
<dbReference type="Pfam" id="PF17191">
    <property type="entry name" value="RecG_wedge"/>
    <property type="match status" value="1"/>
</dbReference>
<dbReference type="SMART" id="SM00490">
    <property type="entry name" value="HELICc"/>
    <property type="match status" value="1"/>
</dbReference>
<dbReference type="SMART" id="SM00487">
    <property type="entry name" value="DEXDc"/>
    <property type="match status" value="1"/>
</dbReference>
<dbReference type="PANTHER" id="PTHR47964">
    <property type="entry name" value="ATP-DEPENDENT DNA HELICASE HOMOLOG RECG, CHLOROPLASTIC"/>
    <property type="match status" value="1"/>
</dbReference>
<evidence type="ECO:0000256" key="13">
    <source>
        <dbReference type="ARBA" id="ARBA00034808"/>
    </source>
</evidence>
<dbReference type="Pfam" id="PF00270">
    <property type="entry name" value="DEAD"/>
    <property type="match status" value="1"/>
</dbReference>
<dbReference type="GO" id="GO:0003677">
    <property type="term" value="F:DNA binding"/>
    <property type="evidence" value="ECO:0007669"/>
    <property type="project" value="UniProtKB-KW"/>
</dbReference>
<evidence type="ECO:0000256" key="15">
    <source>
        <dbReference type="RuleBase" id="RU363016"/>
    </source>
</evidence>
<dbReference type="InterPro" id="IPR014001">
    <property type="entry name" value="Helicase_ATP-bd"/>
</dbReference>
<evidence type="ECO:0000313" key="18">
    <source>
        <dbReference type="EMBL" id="MBL6903239.1"/>
    </source>
</evidence>
<accession>A0A937M1B9</accession>
<keyword evidence="8" id="KW-0238">DNA-binding</keyword>
<evidence type="ECO:0000256" key="3">
    <source>
        <dbReference type="ARBA" id="ARBA00022741"/>
    </source>
</evidence>
<evidence type="ECO:0000256" key="11">
    <source>
        <dbReference type="ARBA" id="ARBA00023235"/>
    </source>
</evidence>
<evidence type="ECO:0000256" key="12">
    <source>
        <dbReference type="ARBA" id="ARBA00034617"/>
    </source>
</evidence>
<dbReference type="InterPro" id="IPR004609">
    <property type="entry name" value="ATP-dep_DNA_helicase_RecG"/>
</dbReference>
<keyword evidence="10 15" id="KW-0234">DNA repair</keyword>
<dbReference type="InterPro" id="IPR033454">
    <property type="entry name" value="RecG_wedge"/>
</dbReference>
<dbReference type="EC" id="5.6.2.4" evidence="13 15"/>
<protein>
    <recommendedName>
        <fullName evidence="2 15">ATP-dependent DNA helicase RecG</fullName>
        <ecNumber evidence="13 15">5.6.2.4</ecNumber>
    </recommendedName>
</protein>
<dbReference type="InterPro" id="IPR012340">
    <property type="entry name" value="NA-bd_OB-fold"/>
</dbReference>
<keyword evidence="11" id="KW-0413">Isomerase</keyword>
<feature type="domain" description="Helicase C-terminal" evidence="17">
    <location>
        <begin position="461"/>
        <end position="621"/>
    </location>
</feature>
<comment type="function">
    <text evidence="15">Plays a critical role in recombination and DNA repair. Helps process Holliday junction intermediates to mature products by catalyzing branch migration. Has replication fork regression activity, unwinds stalled or blocked replication forks to make a HJ that can be resolved. Has a DNA unwinding activity characteristic of a DNA helicase with 3'-5' polarity.</text>
</comment>
<evidence type="ECO:0000256" key="14">
    <source>
        <dbReference type="ARBA" id="ARBA00048988"/>
    </source>
</evidence>
<dbReference type="PROSITE" id="PS51194">
    <property type="entry name" value="HELICASE_CTER"/>
    <property type="match status" value="1"/>
</dbReference>
<proteinExistence type="inferred from homology"/>
<reference evidence="18" key="1">
    <citation type="submission" date="2020-10" db="EMBL/GenBank/DDBJ databases">
        <title>Microbiome of the Black Sea water column analyzed by genome centric metagenomics.</title>
        <authorList>
            <person name="Cabello-Yeves P.J."/>
            <person name="Callieri C."/>
            <person name="Picazo A."/>
            <person name="Mehrshad M."/>
            <person name="Haro-Moreno J.M."/>
            <person name="Roda-Garcia J."/>
            <person name="Dzembekova N."/>
            <person name="Slabakova V."/>
            <person name="Slabakova N."/>
            <person name="Moncheva S."/>
            <person name="Rodriguez-Valera F."/>
        </authorList>
    </citation>
    <scope>NUCLEOTIDE SEQUENCE</scope>
    <source>
        <strain evidence="18">BS30m-G43</strain>
    </source>
</reference>